<dbReference type="SUPFAM" id="SSF53720">
    <property type="entry name" value="ALDH-like"/>
    <property type="match status" value="1"/>
</dbReference>
<dbReference type="Proteomes" id="UP000494119">
    <property type="component" value="Unassembled WGS sequence"/>
</dbReference>
<evidence type="ECO:0000256" key="1">
    <source>
        <dbReference type="ARBA" id="ARBA00022857"/>
    </source>
</evidence>
<keyword evidence="1" id="KW-0521">NADP</keyword>
<name>A0A6J5FS16_9BURK</name>
<proteinExistence type="predicted"/>
<evidence type="ECO:0008006" key="4">
    <source>
        <dbReference type="Google" id="ProtNLM"/>
    </source>
</evidence>
<evidence type="ECO:0000313" key="3">
    <source>
        <dbReference type="Proteomes" id="UP000494119"/>
    </source>
</evidence>
<dbReference type="Pfam" id="PF05893">
    <property type="entry name" value="LuxC"/>
    <property type="match status" value="1"/>
</dbReference>
<gene>
    <name evidence="2" type="ORF">LMG28688_02073</name>
</gene>
<organism evidence="2 3">
    <name type="scientific">Paraburkholderia caffeinitolerans</name>
    <dbReference type="NCBI Taxonomy" id="1723730"/>
    <lineage>
        <taxon>Bacteria</taxon>
        <taxon>Pseudomonadati</taxon>
        <taxon>Pseudomonadota</taxon>
        <taxon>Betaproteobacteria</taxon>
        <taxon>Burkholderiales</taxon>
        <taxon>Burkholderiaceae</taxon>
        <taxon>Paraburkholderia</taxon>
    </lineage>
</organism>
<reference evidence="2 3" key="1">
    <citation type="submission" date="2020-04" db="EMBL/GenBank/DDBJ databases">
        <authorList>
            <person name="De Canck E."/>
        </authorList>
    </citation>
    <scope>NUCLEOTIDE SEQUENCE [LARGE SCALE GENOMIC DNA]</scope>
    <source>
        <strain evidence="2 3">LMG 28688</strain>
    </source>
</reference>
<dbReference type="RefSeq" id="WP_246282261.1">
    <property type="nucleotide sequence ID" value="NZ_CADIKL010000008.1"/>
</dbReference>
<protein>
    <recommendedName>
        <fullName evidence="4">Long-chain-fatty-acyl-CoA reductase</fullName>
    </recommendedName>
</protein>
<dbReference type="InterPro" id="IPR008670">
    <property type="entry name" value="CoA_reduct_LuxC"/>
</dbReference>
<sequence>MMQSPFRVPIVIRGQVLDDCALEFGARLDGVRFAVPDLIPHLSDLLLRNPSQMADLHALRFEDIVAYLARLGERLDIHRNAHLQAAYELSRRTSGLSESILRHFYEAIPASFLPAVVRETADRLVGIDYLEGWVPQPSTVHTGEPTRIRAFGARCVHVIAGNVPMVGVGTVIRNAFTRSDAIIKTPSNDPLTATAIAQTMIDMEPDHPLTRHLSVVYWKGGDARVEREIYDPRAVEKIVAWGGFASIKHISGYLQPGLDLITLDPKHSATLIGAEAFASDETLRHVAKRLAVDIGAMNQEGCVNARVVYVASGTDDAGLERIEQFGRLTFEALQQLPPHLSTPHKAFDTALKDEIDGLRFASDEYRVFGGRRNEGAIIVSRTDAPVDFARALACRVANLVPIDDVDVAVRSVNAYTQTIGIYPEALKVRLRDRLAFQGAQRLVSLGAAAIFEDAATPQDGIEPVRRMCKWIVEQTSDATMLEQLATGTHSLKES</sequence>
<dbReference type="EMBL" id="CADIKL010000008">
    <property type="protein sequence ID" value="CAB3785604.1"/>
    <property type="molecule type" value="Genomic_DNA"/>
</dbReference>
<dbReference type="GO" id="GO:0003995">
    <property type="term" value="F:acyl-CoA dehydrogenase activity"/>
    <property type="evidence" value="ECO:0007669"/>
    <property type="project" value="InterPro"/>
</dbReference>
<dbReference type="GO" id="GO:0008218">
    <property type="term" value="P:bioluminescence"/>
    <property type="evidence" value="ECO:0007669"/>
    <property type="project" value="InterPro"/>
</dbReference>
<keyword evidence="3" id="KW-1185">Reference proteome</keyword>
<evidence type="ECO:0000313" key="2">
    <source>
        <dbReference type="EMBL" id="CAB3785604.1"/>
    </source>
</evidence>
<accession>A0A6J5FS16</accession>
<dbReference type="AlphaFoldDB" id="A0A6J5FS16"/>
<dbReference type="InterPro" id="IPR016161">
    <property type="entry name" value="Ald_DH/histidinol_DH"/>
</dbReference>